<dbReference type="EMBL" id="CBLY010000006">
    <property type="protein sequence ID" value="CDG34178.1"/>
    <property type="molecule type" value="Genomic_DNA"/>
</dbReference>
<sequence>MAPANGPGQPHLPKQAACPIAISQSGLLLPQRPLLTQRKAVRGKQEAVLLSPPDMPSIIKSGAESAIHTEQGNNQRAALPETDRTFLDQHSPHPRLTQDHM</sequence>
<feature type="region of interest" description="Disordered" evidence="1">
    <location>
        <begin position="43"/>
        <end position="101"/>
    </location>
</feature>
<evidence type="ECO:0000313" key="3">
    <source>
        <dbReference type="Proteomes" id="UP000027590"/>
    </source>
</evidence>
<proteinExistence type="predicted"/>
<feature type="compositionally biased region" description="Basic and acidic residues" evidence="1">
    <location>
        <begin position="81"/>
        <end position="101"/>
    </location>
</feature>
<organism evidence="2 3">
    <name type="scientific">Parasaccharibacter apium</name>
    <dbReference type="NCBI Taxonomy" id="1510841"/>
    <lineage>
        <taxon>Bacteria</taxon>
        <taxon>Pseudomonadati</taxon>
        <taxon>Pseudomonadota</taxon>
        <taxon>Alphaproteobacteria</taxon>
        <taxon>Acetobacterales</taxon>
        <taxon>Acetobacteraceae</taxon>
        <taxon>Parasaccharibacter</taxon>
    </lineage>
</organism>
<reference evidence="2 3" key="1">
    <citation type="journal article" date="2014" name="Genome Biol. Evol.">
        <title>Acetic acid bacteria genomes reveal functional traits for adaptation to life in insect guts.</title>
        <authorList>
            <person name="Chouaia B."/>
            <person name="Gaiarsa S."/>
            <person name="Crotti E."/>
            <person name="Comandatore F."/>
            <person name="Degli Esposti M."/>
            <person name="Ricci I."/>
            <person name="Alma A."/>
            <person name="Favia G."/>
            <person name="Bandi C."/>
            <person name="Daffonchio D."/>
        </authorList>
    </citation>
    <scope>NUCLEOTIDE SEQUENCE [LARGE SCALE GENOMIC DNA]</scope>
    <source>
        <strain evidence="3">AM169</strain>
    </source>
</reference>
<protein>
    <submittedName>
        <fullName evidence="2">Uncharacterized protein</fullName>
    </submittedName>
</protein>
<accession>A0A7U7G6T9</accession>
<gene>
    <name evidence="2" type="ORF">SACS_1440</name>
</gene>
<name>A0A7U7G6T9_9PROT</name>
<evidence type="ECO:0000313" key="2">
    <source>
        <dbReference type="EMBL" id="CDG34178.1"/>
    </source>
</evidence>
<dbReference type="Proteomes" id="UP000027590">
    <property type="component" value="Unassembled WGS sequence"/>
</dbReference>
<reference evidence="2 3" key="2">
    <citation type="journal article" date="2014" name="PLoS ONE">
        <title>Evolution of mitochondria reconstructed from the energy metabolism of living bacteria.</title>
        <authorList>
            <person name="Degli Esposti M."/>
            <person name="Chouaia B."/>
            <person name="Comandatore F."/>
            <person name="Crotti E."/>
            <person name="Sassera D."/>
            <person name="Lievens P.M."/>
            <person name="Daffonchio D."/>
            <person name="Bandi C."/>
        </authorList>
    </citation>
    <scope>NUCLEOTIDE SEQUENCE [LARGE SCALE GENOMIC DNA]</scope>
    <source>
        <strain evidence="3">AM169</strain>
    </source>
</reference>
<comment type="caution">
    <text evidence="2">The sequence shown here is derived from an EMBL/GenBank/DDBJ whole genome shotgun (WGS) entry which is preliminary data.</text>
</comment>
<dbReference type="AlphaFoldDB" id="A0A7U7G6T9"/>
<evidence type="ECO:0000256" key="1">
    <source>
        <dbReference type="SAM" id="MobiDB-lite"/>
    </source>
</evidence>